<evidence type="ECO:0000256" key="2">
    <source>
        <dbReference type="ARBA" id="ARBA00022723"/>
    </source>
</evidence>
<dbReference type="RefSeq" id="XP_011095478.1">
    <property type="nucleotide sequence ID" value="XM_011097176.2"/>
</dbReference>
<feature type="compositionally biased region" description="Basic and acidic residues" evidence="6">
    <location>
        <begin position="505"/>
        <end position="539"/>
    </location>
</feature>
<dbReference type="CDD" id="cd15565">
    <property type="entry name" value="PHD2_NSD"/>
    <property type="match status" value="1"/>
</dbReference>
<keyword evidence="8" id="KW-1185">Reference proteome</keyword>
<dbReference type="KEGG" id="sind:105174921"/>
<dbReference type="Pfam" id="PF26055">
    <property type="entry name" value="Mtase_EDM2"/>
    <property type="match status" value="1"/>
</dbReference>
<feature type="region of interest" description="Disordered" evidence="6">
    <location>
        <begin position="1163"/>
        <end position="1213"/>
    </location>
</feature>
<keyword evidence="4" id="KW-0862">Zinc</keyword>
<evidence type="ECO:0000256" key="1">
    <source>
        <dbReference type="ARBA" id="ARBA00004123"/>
    </source>
</evidence>
<organism evidence="8 9">
    <name type="scientific">Sesamum indicum</name>
    <name type="common">Oriental sesame</name>
    <name type="synonym">Sesamum orientale</name>
    <dbReference type="NCBI Taxonomy" id="4182"/>
    <lineage>
        <taxon>Eukaryota</taxon>
        <taxon>Viridiplantae</taxon>
        <taxon>Streptophyta</taxon>
        <taxon>Embryophyta</taxon>
        <taxon>Tracheophyta</taxon>
        <taxon>Spermatophyta</taxon>
        <taxon>Magnoliopsida</taxon>
        <taxon>eudicotyledons</taxon>
        <taxon>Gunneridae</taxon>
        <taxon>Pentapetalae</taxon>
        <taxon>asterids</taxon>
        <taxon>lamiids</taxon>
        <taxon>Lamiales</taxon>
        <taxon>Pedaliaceae</taxon>
        <taxon>Sesamum</taxon>
    </lineage>
</organism>
<dbReference type="OrthoDB" id="21264at2759"/>
<feature type="region of interest" description="Disordered" evidence="6">
    <location>
        <begin position="894"/>
        <end position="921"/>
    </location>
</feature>
<dbReference type="InterPro" id="IPR058939">
    <property type="entry name" value="Mtase_EDM2"/>
</dbReference>
<dbReference type="SMART" id="SM00249">
    <property type="entry name" value="PHD"/>
    <property type="match status" value="3"/>
</dbReference>
<evidence type="ECO:0000256" key="5">
    <source>
        <dbReference type="ARBA" id="ARBA00023242"/>
    </source>
</evidence>
<feature type="region of interest" description="Disordered" evidence="6">
    <location>
        <begin position="193"/>
        <end position="231"/>
    </location>
</feature>
<feature type="domain" description="Zinc finger PHD-type" evidence="7">
    <location>
        <begin position="366"/>
        <end position="434"/>
    </location>
</feature>
<dbReference type="InterPro" id="IPR001965">
    <property type="entry name" value="Znf_PHD"/>
</dbReference>
<dbReference type="PANTHER" id="PTHR46235">
    <property type="entry name" value="PHD FINGER-CONTAINING PROTEIN DDB_G0268158"/>
    <property type="match status" value="1"/>
</dbReference>
<feature type="compositionally biased region" description="Basic and acidic residues" evidence="6">
    <location>
        <begin position="460"/>
        <end position="476"/>
    </location>
</feature>
<evidence type="ECO:0000256" key="4">
    <source>
        <dbReference type="ARBA" id="ARBA00022833"/>
    </source>
</evidence>
<dbReference type="Gene3D" id="3.30.40.10">
    <property type="entry name" value="Zinc/RING finger domain, C3HC4 (zinc finger)"/>
    <property type="match status" value="2"/>
</dbReference>
<keyword evidence="5" id="KW-0539">Nucleus</keyword>
<gene>
    <name evidence="9" type="primary">LOC105174921</name>
</gene>
<evidence type="ECO:0000313" key="9">
    <source>
        <dbReference type="RefSeq" id="XP_011095478.1"/>
    </source>
</evidence>
<feature type="compositionally biased region" description="Acidic residues" evidence="6">
    <location>
        <begin position="199"/>
        <end position="231"/>
    </location>
</feature>
<comment type="subcellular location">
    <subcellularLocation>
        <location evidence="1">Nucleus</location>
    </subcellularLocation>
</comment>
<dbReference type="Pfam" id="PF12047">
    <property type="entry name" value="DNMT1-RFD"/>
    <property type="match status" value="1"/>
</dbReference>
<name>A0A6I9U4I8_SESIN</name>
<dbReference type="InterPro" id="IPR055198">
    <property type="entry name" value="NSD_PHD"/>
</dbReference>
<dbReference type="FunCoup" id="A0A6I9U4I8">
    <property type="interactions" value="1877"/>
</dbReference>
<feature type="domain" description="Zinc finger PHD-type" evidence="7">
    <location>
        <begin position="237"/>
        <end position="294"/>
    </location>
</feature>
<sequence>MASSDDEGETVVNNVSEYEFISGDDESVPFTELPVVWNKGETHDGQLQQIFLCGKTDNGLRKIYKQVISWKFVLLHEKPEISVLSVEGSWIKLLKPRKAYHEIIRTIQITVHFLHFVKWNPQRPQKALWDHLNKTFSMFEKRPSEDDLVNHKCLINEAVKRDEALANSKILNTFLEEKLRKRKFSNEDVKPPFIVEDVNGNEDQEESDTIDENADDEDGEDENGDDESDEDDCFDSVCAICDNGGHIYICEGKCMRSFHATVEDGEESNCESLGFTDAELEAIKNVPFYCKNCEYKKHQCFACGELGSSDESSGAEVFCCVNGACGHFYHPHCVAKLLHPGNRAAAEDHEQRIAAGEQFACPAHKCYVCNELEVRSNPELQFAVCRRCPRAYHRKCLPSDIPGEKDLDEAGEIIQRAWDGLIPNRILIYCLEHEIDPDFATPVRDHIKFPGPQQKKLKKLPFESSKKKDLSKERTSALESNVGKRVSVKPPKVFDKVSSSAKQGDLSRKRVEKLPAQEYSKKQKVDSNRNDLEKSKESATDEGEISLGHRLYATFCGLDSGPGKSSRGVNVLSKPERTQKAKPVAKTVNDTLTLDADTRKRILTLMRDASSSITLNEVKRRHKPPSTHSQYSKFSADNITMGKVEGAVQAVRAALKKLDEGGSVQDAKAVCGNDLLVQLLRWKEKLKVYLAPFLYGLRYTSFGRHFTKMDKLKEVVDVLHWYIQDGDMLVDFACGSNDFSCLMKEKLDEMGKRCSFKNFDTFRPKNDFSFERRDWMGVKRDELPDGSQLIIGLNPPFGVNAALANKFINKALEFRPKLLILIVPRETQRLDEKGSPYDLIWEDDQMFVGKAFYLPGSVDVNDKQIEDWNVNAPVLYLWSCPDWTPKHKAIAEQHLSGAQKKDRAEESHDEMHVPEPLQECHIRDELIVDKGEDVHQDKSENGEQNGTVTKSHQEGLPHDSSGPEWDKNCTLGKNHSEENSKKFGGKRKKKRKSDNMFLEDKSKRRPISCNPSPNVPGRRSLETYSPKHLETPLQVHSGGNDFQRYDQRNFSRYRPYSETGYNGNQEWHNLNVAETRPSMIGRHTHLPSPIHDYGFRASDRWIRSEELSSFGQRTVGPSYPGPGFPSPYGRLNPAADSTHGGMNTSAMQRYAPRLDELNHARMSNTVPGPLMRDASGSYHPPAPTPPFRLGPLGFAPGPYRPFSQQNSSGWLNE</sequence>
<dbReference type="GeneID" id="105174921"/>
<keyword evidence="2" id="KW-0479">Metal-binding</keyword>
<dbReference type="InterPro" id="IPR022702">
    <property type="entry name" value="Cytosine_MeTrfase1_RFD"/>
</dbReference>
<evidence type="ECO:0000259" key="7">
    <source>
        <dbReference type="SMART" id="SM00249"/>
    </source>
</evidence>
<feature type="domain" description="Zinc finger PHD-type" evidence="7">
    <location>
        <begin position="299"/>
        <end position="365"/>
    </location>
</feature>
<feature type="compositionally biased region" description="Basic residues" evidence="6">
    <location>
        <begin position="983"/>
        <end position="992"/>
    </location>
</feature>
<feature type="compositionally biased region" description="Polar residues" evidence="6">
    <location>
        <begin position="1202"/>
        <end position="1213"/>
    </location>
</feature>
<evidence type="ECO:0000256" key="3">
    <source>
        <dbReference type="ARBA" id="ARBA00022771"/>
    </source>
</evidence>
<evidence type="ECO:0000256" key="6">
    <source>
        <dbReference type="SAM" id="MobiDB-lite"/>
    </source>
</evidence>
<reference evidence="9" key="1">
    <citation type="submission" date="2025-08" db="UniProtKB">
        <authorList>
            <consortium name="RefSeq"/>
        </authorList>
    </citation>
    <scope>IDENTIFICATION</scope>
</reference>
<dbReference type="InterPro" id="IPR013083">
    <property type="entry name" value="Znf_RING/FYVE/PHD"/>
</dbReference>
<dbReference type="InParanoid" id="A0A6I9U4I8"/>
<evidence type="ECO:0000313" key="8">
    <source>
        <dbReference type="Proteomes" id="UP000504604"/>
    </source>
</evidence>
<dbReference type="Pfam" id="PF22908">
    <property type="entry name" value="PHD_NSD"/>
    <property type="match status" value="1"/>
</dbReference>
<dbReference type="GO" id="GO:0005634">
    <property type="term" value="C:nucleus"/>
    <property type="evidence" value="ECO:0007669"/>
    <property type="project" value="UniProtKB-SubCell"/>
</dbReference>
<dbReference type="PANTHER" id="PTHR46235:SF3">
    <property type="entry name" value="PHD FINGER-CONTAINING PROTEIN DDB_G0268158"/>
    <property type="match status" value="1"/>
</dbReference>
<feature type="region of interest" description="Disordered" evidence="6">
    <location>
        <begin position="454"/>
        <end position="542"/>
    </location>
</feature>
<feature type="region of interest" description="Disordered" evidence="6">
    <location>
        <begin position="934"/>
        <end position="1022"/>
    </location>
</feature>
<protein>
    <submittedName>
        <fullName evidence="9">Protein ENHANCED DOWNY MILDEW 2</fullName>
    </submittedName>
</protein>
<accession>A0A6I9U4I8</accession>
<dbReference type="CDD" id="cd15566">
    <property type="entry name" value="PHD3_NSD"/>
    <property type="match status" value="1"/>
</dbReference>
<dbReference type="GO" id="GO:0008270">
    <property type="term" value="F:zinc ion binding"/>
    <property type="evidence" value="ECO:0007669"/>
    <property type="project" value="UniProtKB-KW"/>
</dbReference>
<dbReference type="AlphaFoldDB" id="A0A6I9U4I8"/>
<feature type="compositionally biased region" description="Basic and acidic residues" evidence="6">
    <location>
        <begin position="899"/>
        <end position="921"/>
    </location>
</feature>
<dbReference type="Proteomes" id="UP000504604">
    <property type="component" value="Linkage group LG12"/>
</dbReference>
<keyword evidence="3" id="KW-0863">Zinc-finger</keyword>
<proteinExistence type="predicted"/>